<dbReference type="EMBL" id="CP102294">
    <property type="protein sequence ID" value="UWN57992.1"/>
    <property type="molecule type" value="Genomic_DNA"/>
</dbReference>
<sequence>MARLDKWESKHLKDVERYARQIEAIYQSAVREAAAIGATIPNFNPNKPFSFANYPSTKARIEKLLQTLKTGISTVILNGIEAEWTLANNKNNELCNVVFGEYATKLSPEQARKYYNTNDKACKAFTERKIGGLKLSDRVWRYTEQFKTEIEMGIDLGLRDGLSADEMSRTLRQYLQHPDKLFRRVRDQHGQLHLSQRAAVYHPGQGVYRSSYKNAHRLAATETNIAYRTSDYTRWQQLDFVVGIEIRLSNNHTLNGRAFTDICDELAGRYPKNFKFTGWHPYCRCHAVVILKTLEEIKADNERIMLGQPLNGESANKVSDVPPNFKEWRIRNHDRIQKATKNGTLPYFLKDNRQYAA</sequence>
<dbReference type="RefSeq" id="WP_019246343.1">
    <property type="nucleotide sequence ID" value="NZ_CAPH01000015.1"/>
</dbReference>
<dbReference type="Proteomes" id="UP001059295">
    <property type="component" value="Chromosome"/>
</dbReference>
<name>A0ABY5V3V7_9BACT</name>
<accession>A0ABY5V3V7</accession>
<evidence type="ECO:0000313" key="2">
    <source>
        <dbReference type="Proteomes" id="UP001059295"/>
    </source>
</evidence>
<evidence type="ECO:0008006" key="3">
    <source>
        <dbReference type="Google" id="ProtNLM"/>
    </source>
</evidence>
<proteinExistence type="predicted"/>
<evidence type="ECO:0000313" key="1">
    <source>
        <dbReference type="EMBL" id="UWN57992.1"/>
    </source>
</evidence>
<keyword evidence="2" id="KW-1185">Reference proteome</keyword>
<reference evidence="1" key="1">
    <citation type="journal article" date="2022" name="Cell">
        <title>Design, construction, and in vivo augmentation of a complex gut microbiome.</title>
        <authorList>
            <person name="Cheng A.G."/>
            <person name="Ho P.Y."/>
            <person name="Aranda-Diaz A."/>
            <person name="Jain S."/>
            <person name="Yu F.B."/>
            <person name="Meng X."/>
            <person name="Wang M."/>
            <person name="Iakiviak M."/>
            <person name="Nagashima K."/>
            <person name="Zhao A."/>
            <person name="Murugkar P."/>
            <person name="Patil A."/>
            <person name="Atabakhsh K."/>
            <person name="Weakley A."/>
            <person name="Yan J."/>
            <person name="Brumbaugh A.R."/>
            <person name="Higginbottom S."/>
            <person name="Dimas A."/>
            <person name="Shiver A.L."/>
            <person name="Deutschbauer A."/>
            <person name="Neff N."/>
            <person name="Sonnenburg J.L."/>
            <person name="Huang K.C."/>
            <person name="Fischbach M.A."/>
        </authorList>
    </citation>
    <scope>NUCLEOTIDE SEQUENCE</scope>
    <source>
        <strain evidence="1">AP11</strain>
    </source>
</reference>
<organism evidence="1 2">
    <name type="scientific">Alistipes ihumii AP11</name>
    <dbReference type="NCBI Taxonomy" id="1211813"/>
    <lineage>
        <taxon>Bacteria</taxon>
        <taxon>Pseudomonadati</taxon>
        <taxon>Bacteroidota</taxon>
        <taxon>Bacteroidia</taxon>
        <taxon>Bacteroidales</taxon>
        <taxon>Rikenellaceae</taxon>
        <taxon>Alistipes</taxon>
    </lineage>
</organism>
<dbReference type="GeneID" id="82890914"/>
<protein>
    <recommendedName>
        <fullName evidence="3">Phage head morphogenesis domain-containing protein</fullName>
    </recommendedName>
</protein>
<gene>
    <name evidence="1" type="ORF">NQ491_04230</name>
</gene>